<dbReference type="InterPro" id="IPR039561">
    <property type="entry name" value="Peptidase_M15C"/>
</dbReference>
<dbReference type="EMBL" id="CP045851">
    <property type="protein sequence ID" value="QGG94266.1"/>
    <property type="molecule type" value="Genomic_DNA"/>
</dbReference>
<dbReference type="Gene3D" id="3.30.1380.10">
    <property type="match status" value="1"/>
</dbReference>
<feature type="domain" description="Peptidase M15C" evidence="3">
    <location>
        <begin position="351"/>
        <end position="404"/>
    </location>
</feature>
<protein>
    <recommendedName>
        <fullName evidence="3">Peptidase M15C domain-containing protein</fullName>
    </recommendedName>
</protein>
<feature type="chain" id="PRO_5039433708" description="Peptidase M15C domain-containing protein" evidence="2">
    <location>
        <begin position="22"/>
        <end position="406"/>
    </location>
</feature>
<accession>A0A5Q2RIQ4</accession>
<dbReference type="Proteomes" id="UP000334019">
    <property type="component" value="Chromosome"/>
</dbReference>
<dbReference type="RefSeq" id="WP_153758372.1">
    <property type="nucleotide sequence ID" value="NZ_CP045851.1"/>
</dbReference>
<evidence type="ECO:0000256" key="2">
    <source>
        <dbReference type="SAM" id="SignalP"/>
    </source>
</evidence>
<keyword evidence="2" id="KW-0732">Signal</keyword>
<name>A0A5Q2RIQ4_9ACTN</name>
<evidence type="ECO:0000313" key="4">
    <source>
        <dbReference type="EMBL" id="QGG94266.1"/>
    </source>
</evidence>
<evidence type="ECO:0000313" key="5">
    <source>
        <dbReference type="Proteomes" id="UP000334019"/>
    </source>
</evidence>
<dbReference type="InterPro" id="IPR009045">
    <property type="entry name" value="Zn_M74/Hedgehog-like"/>
</dbReference>
<evidence type="ECO:0000259" key="3">
    <source>
        <dbReference type="Pfam" id="PF13539"/>
    </source>
</evidence>
<proteinExistence type="predicted"/>
<keyword evidence="5" id="KW-1185">Reference proteome</keyword>
<dbReference type="GO" id="GO:0008233">
    <property type="term" value="F:peptidase activity"/>
    <property type="evidence" value="ECO:0007669"/>
    <property type="project" value="InterPro"/>
</dbReference>
<dbReference type="Pfam" id="PF13539">
    <property type="entry name" value="Peptidase_M15_4"/>
    <property type="match status" value="1"/>
</dbReference>
<organism evidence="4 5">
    <name type="scientific">Actinomarinicola tropica</name>
    <dbReference type="NCBI Taxonomy" id="2789776"/>
    <lineage>
        <taxon>Bacteria</taxon>
        <taxon>Bacillati</taxon>
        <taxon>Actinomycetota</taxon>
        <taxon>Acidimicrobiia</taxon>
        <taxon>Acidimicrobiales</taxon>
        <taxon>Iamiaceae</taxon>
        <taxon>Actinomarinicola</taxon>
    </lineage>
</organism>
<evidence type="ECO:0000256" key="1">
    <source>
        <dbReference type="SAM" id="MobiDB-lite"/>
    </source>
</evidence>
<reference evidence="4 5" key="1">
    <citation type="submission" date="2019-11" db="EMBL/GenBank/DDBJ databases">
        <authorList>
            <person name="He Y."/>
        </authorList>
    </citation>
    <scope>NUCLEOTIDE SEQUENCE [LARGE SCALE GENOMIC DNA]</scope>
    <source>
        <strain evidence="4 5">SCSIO 58843</strain>
    </source>
</reference>
<gene>
    <name evidence="4" type="ORF">GH723_03645</name>
</gene>
<dbReference type="KEGG" id="atq:GH723_03645"/>
<dbReference type="AlphaFoldDB" id="A0A5Q2RIQ4"/>
<feature type="region of interest" description="Disordered" evidence="1">
    <location>
        <begin position="26"/>
        <end position="61"/>
    </location>
</feature>
<feature type="signal peptide" evidence="2">
    <location>
        <begin position="1"/>
        <end position="21"/>
    </location>
</feature>
<dbReference type="SUPFAM" id="SSF55166">
    <property type="entry name" value="Hedgehog/DD-peptidase"/>
    <property type="match status" value="1"/>
</dbReference>
<sequence length="406" mass="42232">MGRRRLAGIVVGLLVALVASGAVVARGSDDGASPSSPADAETTTTTSAPPTSTTGAPPTTTTTVVDESTILLVWTSGGLPPGFADAAAARPEVERTTVVRGGQADLTASAQADGTAVDAAPPGWAYPLDTVAVAPGTYAGFVNDPVDRELIDGLDVGEGLLTASSAELRGVDVGGTLALEGGTVTVVGIVGDRSGAEAELVVHVDDADRFGVGVERFLLAVHDPTQRPTLDAALTELAGTNPVNIRTTADTTRLRHGDSVVPTVQIKLAFGEFAYRDLSGRQVEIDPAWVAENIVTEQVPILGPVRCHRAMIEPLTSALGQLQAEGLAHTVDPATYSGCWNARRMLPGAPLSKHAWGLAVDVNVDGDPRGDFATQHPRFTELMVEAGFEWGGDWRYPDPAHYELDP</sequence>